<dbReference type="Proteomes" id="UP000295197">
    <property type="component" value="Unassembled WGS sequence"/>
</dbReference>
<protein>
    <submittedName>
        <fullName evidence="2">Uncharacterized protein</fullName>
    </submittedName>
</protein>
<evidence type="ECO:0000313" key="3">
    <source>
        <dbReference type="Proteomes" id="UP000295197"/>
    </source>
</evidence>
<reference evidence="2 3" key="1">
    <citation type="submission" date="2019-03" db="EMBL/GenBank/DDBJ databases">
        <title>Genomic Encyclopedia of Type Strains, Phase IV (KMG-IV): sequencing the most valuable type-strain genomes for metagenomic binning, comparative biology and taxonomic classification.</title>
        <authorList>
            <person name="Goeker M."/>
        </authorList>
    </citation>
    <scope>NUCLEOTIDE SEQUENCE [LARGE SCALE GENOMIC DNA]</scope>
    <source>
        <strain evidence="2 3">DSM 22362</strain>
    </source>
</reference>
<sequence>MKIAILILSVLMMTANVKAQEVSLKEVQSYLDEFKKHIEIPKDYQFQSVSKVNVDDVPAYLFRFEKSTNKGLKGEHYSFVISEKDKQVLGFTDMDKKYSNTKVLSKSETEKIAKNFLLKLDKSLANVLKNLWIERHDEEILVNGKKTIIAGMKYKCYRASQNDYAWVIVGFDGSIITFERNIKWNNNEQKRITEKWLHDNWVSENQ</sequence>
<keyword evidence="3" id="KW-1185">Reference proteome</keyword>
<dbReference type="RefSeq" id="WP_207895643.1">
    <property type="nucleotide sequence ID" value="NZ_SMBZ01000004.1"/>
</dbReference>
<organism evidence="2 3">
    <name type="scientific">Sphingobacterium alimentarium</name>
    <dbReference type="NCBI Taxonomy" id="797292"/>
    <lineage>
        <taxon>Bacteria</taxon>
        <taxon>Pseudomonadati</taxon>
        <taxon>Bacteroidota</taxon>
        <taxon>Sphingobacteriia</taxon>
        <taxon>Sphingobacteriales</taxon>
        <taxon>Sphingobacteriaceae</taxon>
        <taxon>Sphingobacterium</taxon>
    </lineage>
</organism>
<dbReference type="EMBL" id="SMBZ01000004">
    <property type="protein sequence ID" value="TCV19551.1"/>
    <property type="molecule type" value="Genomic_DNA"/>
</dbReference>
<name>A0A4R3W0P2_9SPHI</name>
<feature type="chain" id="PRO_5020691962" evidence="1">
    <location>
        <begin position="20"/>
        <end position="206"/>
    </location>
</feature>
<comment type="caution">
    <text evidence="2">The sequence shown here is derived from an EMBL/GenBank/DDBJ whole genome shotgun (WGS) entry which is preliminary data.</text>
</comment>
<dbReference type="AlphaFoldDB" id="A0A4R3W0P2"/>
<evidence type="ECO:0000313" key="2">
    <source>
        <dbReference type="EMBL" id="TCV19551.1"/>
    </source>
</evidence>
<proteinExistence type="predicted"/>
<evidence type="ECO:0000256" key="1">
    <source>
        <dbReference type="SAM" id="SignalP"/>
    </source>
</evidence>
<accession>A0A4R3W0P2</accession>
<keyword evidence="1" id="KW-0732">Signal</keyword>
<gene>
    <name evidence="2" type="ORF">EDC17_100473</name>
</gene>
<feature type="signal peptide" evidence="1">
    <location>
        <begin position="1"/>
        <end position="19"/>
    </location>
</feature>